<dbReference type="Pfam" id="PF01370">
    <property type="entry name" value="Epimerase"/>
    <property type="match status" value="1"/>
</dbReference>
<evidence type="ECO:0000313" key="3">
    <source>
        <dbReference type="Proteomes" id="UP000318288"/>
    </source>
</evidence>
<feature type="domain" description="NAD-dependent epimerase/dehydratase" evidence="1">
    <location>
        <begin position="5"/>
        <end position="220"/>
    </location>
</feature>
<sequence>MNRTLIVGHGYLGKRVGRQAVAAGHTVYATSRDPSTVGPAWGGEVTPIRLDWTDRRMCARLPEVDRVLVAVSYDRTSRISRYDSQVGGLTNLLSVLPPNVDVCYISTTGVYHQTDGVWVDERSPTRPSREGGRVHLQAESMLHRMRPQSPWSILRLSGIYGPGRVPRAGDVAAGRPISIPGFSSHGGGHLNLIHVDDAATAVMAVWGRSDGSLRRRMYVVSDDKPTPRVDFYRRIAREIDAPDPVFIDPPADASTRMRSDGDKRVWNRRMKSELVNRLKYPTFREGLAQVMGGAVLG</sequence>
<dbReference type="EMBL" id="SJPW01000007">
    <property type="protein sequence ID" value="TWU47479.1"/>
    <property type="molecule type" value="Genomic_DNA"/>
</dbReference>
<protein>
    <submittedName>
        <fullName evidence="2">NAD dependent epimerase/dehydratase family protein</fullName>
    </submittedName>
</protein>
<evidence type="ECO:0000313" key="2">
    <source>
        <dbReference type="EMBL" id="TWU47479.1"/>
    </source>
</evidence>
<dbReference type="InterPro" id="IPR001509">
    <property type="entry name" value="Epimerase_deHydtase"/>
</dbReference>
<organism evidence="2 3">
    <name type="scientific">Rubripirellula tenax</name>
    <dbReference type="NCBI Taxonomy" id="2528015"/>
    <lineage>
        <taxon>Bacteria</taxon>
        <taxon>Pseudomonadati</taxon>
        <taxon>Planctomycetota</taxon>
        <taxon>Planctomycetia</taxon>
        <taxon>Pirellulales</taxon>
        <taxon>Pirellulaceae</taxon>
        <taxon>Rubripirellula</taxon>
    </lineage>
</organism>
<comment type="caution">
    <text evidence="2">The sequence shown here is derived from an EMBL/GenBank/DDBJ whole genome shotgun (WGS) entry which is preliminary data.</text>
</comment>
<gene>
    <name evidence="2" type="ORF">Poly51_52790</name>
</gene>
<dbReference type="OrthoDB" id="9808276at2"/>
<dbReference type="InterPro" id="IPR036291">
    <property type="entry name" value="NAD(P)-bd_dom_sf"/>
</dbReference>
<reference evidence="2 3" key="1">
    <citation type="submission" date="2019-02" db="EMBL/GenBank/DDBJ databases">
        <title>Deep-cultivation of Planctomycetes and their phenomic and genomic characterization uncovers novel biology.</title>
        <authorList>
            <person name="Wiegand S."/>
            <person name="Jogler M."/>
            <person name="Boedeker C."/>
            <person name="Pinto D."/>
            <person name="Vollmers J."/>
            <person name="Rivas-Marin E."/>
            <person name="Kohn T."/>
            <person name="Peeters S.H."/>
            <person name="Heuer A."/>
            <person name="Rast P."/>
            <person name="Oberbeckmann S."/>
            <person name="Bunk B."/>
            <person name="Jeske O."/>
            <person name="Meyerdierks A."/>
            <person name="Storesund J.E."/>
            <person name="Kallscheuer N."/>
            <person name="Luecker S."/>
            <person name="Lage O.M."/>
            <person name="Pohl T."/>
            <person name="Merkel B.J."/>
            <person name="Hornburger P."/>
            <person name="Mueller R.-W."/>
            <person name="Bruemmer F."/>
            <person name="Labrenz M."/>
            <person name="Spormann A.M."/>
            <person name="Op Den Camp H."/>
            <person name="Overmann J."/>
            <person name="Amann R."/>
            <person name="Jetten M.S.M."/>
            <person name="Mascher T."/>
            <person name="Medema M.H."/>
            <person name="Devos D.P."/>
            <person name="Kaster A.-K."/>
            <person name="Ovreas L."/>
            <person name="Rohde M."/>
            <person name="Galperin M.Y."/>
            <person name="Jogler C."/>
        </authorList>
    </citation>
    <scope>NUCLEOTIDE SEQUENCE [LARGE SCALE GENOMIC DNA]</scope>
    <source>
        <strain evidence="2 3">Poly51</strain>
    </source>
</reference>
<dbReference type="PANTHER" id="PTHR48079">
    <property type="entry name" value="PROTEIN YEEZ"/>
    <property type="match status" value="1"/>
</dbReference>
<evidence type="ECO:0000259" key="1">
    <source>
        <dbReference type="Pfam" id="PF01370"/>
    </source>
</evidence>
<dbReference type="Gene3D" id="3.40.50.720">
    <property type="entry name" value="NAD(P)-binding Rossmann-like Domain"/>
    <property type="match status" value="1"/>
</dbReference>
<name>A0A5C6EJL9_9BACT</name>
<keyword evidence="3" id="KW-1185">Reference proteome</keyword>
<dbReference type="Proteomes" id="UP000318288">
    <property type="component" value="Unassembled WGS sequence"/>
</dbReference>
<dbReference type="GO" id="GO:0004029">
    <property type="term" value="F:aldehyde dehydrogenase (NAD+) activity"/>
    <property type="evidence" value="ECO:0007669"/>
    <property type="project" value="TreeGrafter"/>
</dbReference>
<accession>A0A5C6EJL9</accession>
<dbReference type="PANTHER" id="PTHR48079:SF6">
    <property type="entry name" value="NAD(P)-BINDING DOMAIN-CONTAINING PROTEIN-RELATED"/>
    <property type="match status" value="1"/>
</dbReference>
<dbReference type="SUPFAM" id="SSF51735">
    <property type="entry name" value="NAD(P)-binding Rossmann-fold domains"/>
    <property type="match status" value="1"/>
</dbReference>
<proteinExistence type="predicted"/>
<dbReference type="RefSeq" id="WP_146461300.1">
    <property type="nucleotide sequence ID" value="NZ_SJPW01000007.1"/>
</dbReference>
<dbReference type="GO" id="GO:0005737">
    <property type="term" value="C:cytoplasm"/>
    <property type="evidence" value="ECO:0007669"/>
    <property type="project" value="TreeGrafter"/>
</dbReference>
<dbReference type="InterPro" id="IPR051783">
    <property type="entry name" value="NAD(P)-dependent_oxidoreduct"/>
</dbReference>
<dbReference type="AlphaFoldDB" id="A0A5C6EJL9"/>